<dbReference type="AlphaFoldDB" id="A0A364Y475"/>
<comment type="similarity">
    <text evidence="1 3">Belongs to the short-chain dehydrogenases/reductases (SDR) family.</text>
</comment>
<dbReference type="Proteomes" id="UP000251889">
    <property type="component" value="Unassembled WGS sequence"/>
</dbReference>
<dbReference type="EMBL" id="QMFY01000003">
    <property type="protein sequence ID" value="RAW01539.1"/>
    <property type="molecule type" value="Genomic_DNA"/>
</dbReference>
<dbReference type="InterPro" id="IPR002347">
    <property type="entry name" value="SDR_fam"/>
</dbReference>
<reference evidence="4 5" key="1">
    <citation type="submission" date="2018-06" db="EMBL/GenBank/DDBJ databases">
        <title>Chryseolinea flavus sp. nov., a member of the phylum Bacteroidetes isolated from soil.</title>
        <authorList>
            <person name="Li Y."/>
            <person name="Wang J."/>
        </authorList>
    </citation>
    <scope>NUCLEOTIDE SEQUENCE [LARGE SCALE GENOMIC DNA]</scope>
    <source>
        <strain evidence="4 5">SDU1-6</strain>
    </source>
</reference>
<organism evidence="4 5">
    <name type="scientific">Pseudochryseolinea flava</name>
    <dbReference type="NCBI Taxonomy" id="2059302"/>
    <lineage>
        <taxon>Bacteria</taxon>
        <taxon>Pseudomonadati</taxon>
        <taxon>Bacteroidota</taxon>
        <taxon>Cytophagia</taxon>
        <taxon>Cytophagales</taxon>
        <taxon>Fulvivirgaceae</taxon>
        <taxon>Pseudochryseolinea</taxon>
    </lineage>
</organism>
<evidence type="ECO:0000256" key="3">
    <source>
        <dbReference type="RuleBase" id="RU000363"/>
    </source>
</evidence>
<evidence type="ECO:0000256" key="2">
    <source>
        <dbReference type="ARBA" id="ARBA00023002"/>
    </source>
</evidence>
<name>A0A364Y475_9BACT</name>
<dbReference type="CDD" id="cd05374">
    <property type="entry name" value="17beta-HSD-like_SDR_c"/>
    <property type="match status" value="1"/>
</dbReference>
<dbReference type="PRINTS" id="PR00081">
    <property type="entry name" value="GDHRDH"/>
</dbReference>
<dbReference type="SUPFAM" id="SSF51735">
    <property type="entry name" value="NAD(P)-binding Rossmann-fold domains"/>
    <property type="match status" value="1"/>
</dbReference>
<accession>A0A364Y475</accession>
<evidence type="ECO:0000313" key="4">
    <source>
        <dbReference type="EMBL" id="RAW01539.1"/>
    </source>
</evidence>
<dbReference type="InterPro" id="IPR036291">
    <property type="entry name" value="NAD(P)-bd_dom_sf"/>
</dbReference>
<keyword evidence="2" id="KW-0560">Oxidoreductase</keyword>
<evidence type="ECO:0000256" key="1">
    <source>
        <dbReference type="ARBA" id="ARBA00006484"/>
    </source>
</evidence>
<dbReference type="NCBIfam" id="NF004824">
    <property type="entry name" value="PRK06180.1"/>
    <property type="match status" value="1"/>
</dbReference>
<comment type="caution">
    <text evidence="4">The sequence shown here is derived from an EMBL/GenBank/DDBJ whole genome shotgun (WGS) entry which is preliminary data.</text>
</comment>
<evidence type="ECO:0000313" key="5">
    <source>
        <dbReference type="Proteomes" id="UP000251889"/>
    </source>
</evidence>
<dbReference type="Gene3D" id="3.40.50.720">
    <property type="entry name" value="NAD(P)-binding Rossmann-like Domain"/>
    <property type="match status" value="1"/>
</dbReference>
<gene>
    <name evidence="4" type="ORF">DQQ10_07720</name>
</gene>
<sequence>MNKKVWFITGISSGLGQAIANAAIHTGDFVVGTFRQQTQVDEFNRLGKSNALAITMDLTRPDDIERAVQVVRDRFGKIDVLVNNAGYGLAGAIEETAIQEAREIFEVNFFGTLKVCQAFLPMFRAQRTGYIVQISSHGGIKAFAGFGLYNASKFALEGMSEALKQEIQPLGIHLTIVEPGPFRTGFAGDSFKQAMTTIDDYQGTAGVFRQKIKSVDGKQEGDPEKAADVLVKLASTPNPPLRLMLGSVAVASVRSKIESVSDDLKNCEEIAKQVVFS</sequence>
<dbReference type="OrthoDB" id="9786056at2"/>
<dbReference type="PANTHER" id="PTHR43976">
    <property type="entry name" value="SHORT CHAIN DEHYDROGENASE"/>
    <property type="match status" value="1"/>
</dbReference>
<keyword evidence="5" id="KW-1185">Reference proteome</keyword>
<dbReference type="RefSeq" id="WP_112746278.1">
    <property type="nucleotide sequence ID" value="NZ_QMFY01000003.1"/>
</dbReference>
<dbReference type="InterPro" id="IPR051911">
    <property type="entry name" value="SDR_oxidoreductase"/>
</dbReference>
<dbReference type="GO" id="GO:0016491">
    <property type="term" value="F:oxidoreductase activity"/>
    <property type="evidence" value="ECO:0007669"/>
    <property type="project" value="UniProtKB-KW"/>
</dbReference>
<proteinExistence type="inferred from homology"/>
<dbReference type="PRINTS" id="PR00080">
    <property type="entry name" value="SDRFAMILY"/>
</dbReference>
<dbReference type="PANTHER" id="PTHR43976:SF16">
    <property type="entry name" value="SHORT-CHAIN DEHYDROGENASE_REDUCTASE FAMILY PROTEIN"/>
    <property type="match status" value="1"/>
</dbReference>
<dbReference type="Pfam" id="PF00106">
    <property type="entry name" value="adh_short"/>
    <property type="match status" value="1"/>
</dbReference>
<protein>
    <submittedName>
        <fullName evidence="4">Short-chain dehydrogenase/reductase</fullName>
    </submittedName>
</protein>